<dbReference type="EMBL" id="BAAATD010000013">
    <property type="protein sequence ID" value="GAA2627201.1"/>
    <property type="molecule type" value="Genomic_DNA"/>
</dbReference>
<reference evidence="1 2" key="1">
    <citation type="journal article" date="2019" name="Int. J. Syst. Evol. Microbiol.">
        <title>The Global Catalogue of Microorganisms (GCM) 10K type strain sequencing project: providing services to taxonomists for standard genome sequencing and annotation.</title>
        <authorList>
            <consortium name="The Broad Institute Genomics Platform"/>
            <consortium name="The Broad Institute Genome Sequencing Center for Infectious Disease"/>
            <person name="Wu L."/>
            <person name="Ma J."/>
        </authorList>
    </citation>
    <scope>NUCLEOTIDE SEQUENCE [LARGE SCALE GENOMIC DNA]</scope>
    <source>
        <strain evidence="1 2">JCM 6833</strain>
    </source>
</reference>
<evidence type="ECO:0000313" key="1">
    <source>
        <dbReference type="EMBL" id="GAA2627201.1"/>
    </source>
</evidence>
<comment type="caution">
    <text evidence="1">The sequence shown here is derived from an EMBL/GenBank/DDBJ whole genome shotgun (WGS) entry which is preliminary data.</text>
</comment>
<dbReference type="Proteomes" id="UP001501509">
    <property type="component" value="Unassembled WGS sequence"/>
</dbReference>
<name>A0ABN3QIF9_9ACTN</name>
<gene>
    <name evidence="1" type="ORF">GCM10010411_75350</name>
</gene>
<keyword evidence="2" id="KW-1185">Reference proteome</keyword>
<evidence type="ECO:0000313" key="2">
    <source>
        <dbReference type="Proteomes" id="UP001501509"/>
    </source>
</evidence>
<dbReference type="RefSeq" id="WP_344547278.1">
    <property type="nucleotide sequence ID" value="NZ_BAAATD010000013.1"/>
</dbReference>
<proteinExistence type="predicted"/>
<sequence>MSALDTRAMPALWPQVHPDAQRPITRPRGAQRVFDLLVVVADAAAAAVDLPVAATDDRRRQ</sequence>
<organism evidence="1 2">
    <name type="scientific">Actinomadura fulvescens</name>
    <dbReference type="NCBI Taxonomy" id="46160"/>
    <lineage>
        <taxon>Bacteria</taxon>
        <taxon>Bacillati</taxon>
        <taxon>Actinomycetota</taxon>
        <taxon>Actinomycetes</taxon>
        <taxon>Streptosporangiales</taxon>
        <taxon>Thermomonosporaceae</taxon>
        <taxon>Actinomadura</taxon>
    </lineage>
</organism>
<accession>A0ABN3QIF9</accession>
<protein>
    <submittedName>
        <fullName evidence="1">Uncharacterized protein</fullName>
    </submittedName>
</protein>